<dbReference type="InterPro" id="IPR052120">
    <property type="entry name" value="FNDC_type_III_4/5"/>
</dbReference>
<evidence type="ECO:0000313" key="10">
    <source>
        <dbReference type="Proteomes" id="UP000694865"/>
    </source>
</evidence>
<evidence type="ECO:0000256" key="4">
    <source>
        <dbReference type="ARBA" id="ARBA00022692"/>
    </source>
</evidence>
<dbReference type="GeneID" id="102801133"/>
<keyword evidence="3" id="KW-0964">Secreted</keyword>
<evidence type="ECO:0000256" key="7">
    <source>
        <dbReference type="ARBA" id="ARBA00023180"/>
    </source>
</evidence>
<dbReference type="CDD" id="cd00063">
    <property type="entry name" value="FN3"/>
    <property type="match status" value="1"/>
</dbReference>
<comment type="subcellular location">
    <subcellularLocation>
        <location evidence="1">Membrane</location>
        <topology evidence="1">Single-pass membrane protein</topology>
    </subcellularLocation>
    <subcellularLocation>
        <location evidence="2">Secreted</location>
    </subcellularLocation>
</comment>
<dbReference type="InterPro" id="IPR036116">
    <property type="entry name" value="FN3_sf"/>
</dbReference>
<evidence type="ECO:0000259" key="9">
    <source>
        <dbReference type="PROSITE" id="PS50853"/>
    </source>
</evidence>
<dbReference type="SUPFAM" id="SSF49265">
    <property type="entry name" value="Fibronectin type III"/>
    <property type="match status" value="1"/>
</dbReference>
<organism evidence="10 11">
    <name type="scientific">Saccoglossus kowalevskii</name>
    <name type="common">Acorn worm</name>
    <dbReference type="NCBI Taxonomy" id="10224"/>
    <lineage>
        <taxon>Eukaryota</taxon>
        <taxon>Metazoa</taxon>
        <taxon>Hemichordata</taxon>
        <taxon>Enteropneusta</taxon>
        <taxon>Harrimaniidae</taxon>
        <taxon>Saccoglossus</taxon>
    </lineage>
</organism>
<evidence type="ECO:0000256" key="3">
    <source>
        <dbReference type="ARBA" id="ARBA00022525"/>
    </source>
</evidence>
<evidence type="ECO:0000256" key="6">
    <source>
        <dbReference type="ARBA" id="ARBA00023136"/>
    </source>
</evidence>
<dbReference type="PANTHER" id="PTHR14470">
    <property type="entry name" value="FIBRONECTIN TYPE III DOMAIN-CONTAINING PROTEIN"/>
    <property type="match status" value="1"/>
</dbReference>
<accession>A0ABM0MPA2</accession>
<keyword evidence="4 8" id="KW-0812">Transmembrane</keyword>
<dbReference type="RefSeq" id="XP_006821843.1">
    <property type="nucleotide sequence ID" value="XM_006821780.1"/>
</dbReference>
<evidence type="ECO:0000313" key="11">
    <source>
        <dbReference type="RefSeq" id="XP_006821843.1"/>
    </source>
</evidence>
<dbReference type="InterPro" id="IPR013783">
    <property type="entry name" value="Ig-like_fold"/>
</dbReference>
<dbReference type="PANTHER" id="PTHR14470:SF3">
    <property type="match status" value="1"/>
</dbReference>
<keyword evidence="6 8" id="KW-0472">Membrane</keyword>
<evidence type="ECO:0000256" key="1">
    <source>
        <dbReference type="ARBA" id="ARBA00004167"/>
    </source>
</evidence>
<feature type="domain" description="Fibronectin type-III" evidence="9">
    <location>
        <begin position="15"/>
        <end position="106"/>
    </location>
</feature>
<gene>
    <name evidence="11" type="primary">LOC102801133</name>
</gene>
<dbReference type="Gene3D" id="2.60.40.10">
    <property type="entry name" value="Immunoglobulins"/>
    <property type="match status" value="1"/>
</dbReference>
<dbReference type="Pfam" id="PF16066">
    <property type="entry name" value="DUF4808"/>
    <property type="match status" value="1"/>
</dbReference>
<sequence>MTLSNNKLRVSEVLPPHNITISNILDSSALISWDVHANNDDVKAFGLLHSKIGGNSKTITDLDKGFLSYALLDLHPSTEYLVYMWAVSEDGESVPSETRQFTTESTYTGQLKQERRYLTAEEIFFLTVVMVIWMMVLVLFFRQWGAIRDMQPHETQYRNPPANMKSVEVVKNTKDSVIYHVRHPKRISKQPIVGGATASAAKPDPDAVKYALPRPIPRV</sequence>
<dbReference type="PROSITE" id="PS50853">
    <property type="entry name" value="FN3"/>
    <property type="match status" value="1"/>
</dbReference>
<evidence type="ECO:0000256" key="8">
    <source>
        <dbReference type="SAM" id="Phobius"/>
    </source>
</evidence>
<dbReference type="InterPro" id="IPR032073">
    <property type="entry name" value="FNDC5_C"/>
</dbReference>
<proteinExistence type="predicted"/>
<dbReference type="Pfam" id="PF00041">
    <property type="entry name" value="fn3"/>
    <property type="match status" value="1"/>
</dbReference>
<evidence type="ECO:0000256" key="5">
    <source>
        <dbReference type="ARBA" id="ARBA00022989"/>
    </source>
</evidence>
<feature type="transmembrane region" description="Helical" evidence="8">
    <location>
        <begin position="123"/>
        <end position="141"/>
    </location>
</feature>
<reference evidence="11" key="1">
    <citation type="submission" date="2025-08" db="UniProtKB">
        <authorList>
            <consortium name="RefSeq"/>
        </authorList>
    </citation>
    <scope>IDENTIFICATION</scope>
    <source>
        <tissue evidence="11">Testes</tissue>
    </source>
</reference>
<evidence type="ECO:0000256" key="2">
    <source>
        <dbReference type="ARBA" id="ARBA00004613"/>
    </source>
</evidence>
<keyword evidence="5 8" id="KW-1133">Transmembrane helix</keyword>
<dbReference type="InterPro" id="IPR003961">
    <property type="entry name" value="FN3_dom"/>
</dbReference>
<dbReference type="Proteomes" id="UP000694865">
    <property type="component" value="Unplaced"/>
</dbReference>
<keyword evidence="7" id="KW-0325">Glycoprotein</keyword>
<dbReference type="SMART" id="SM00060">
    <property type="entry name" value="FN3"/>
    <property type="match status" value="1"/>
</dbReference>
<protein>
    <submittedName>
        <fullName evidence="11">Fibronectin type III domain-containing protein 5-like</fullName>
    </submittedName>
</protein>
<keyword evidence="10" id="KW-1185">Reference proteome</keyword>
<name>A0ABM0MPA2_SACKO</name>